<evidence type="ECO:0000313" key="2">
    <source>
        <dbReference type="Proteomes" id="UP000032142"/>
    </source>
</evidence>
<dbReference type="AlphaFoldDB" id="A0A0B0NTY8"/>
<reference evidence="2" key="1">
    <citation type="submission" date="2014-09" db="EMBL/GenBank/DDBJ databases">
        <authorList>
            <person name="Mudge J."/>
            <person name="Ramaraj T."/>
            <person name="Lindquist I.E."/>
            <person name="Bharti A.K."/>
            <person name="Sundararajan A."/>
            <person name="Cameron C.T."/>
            <person name="Woodward J.E."/>
            <person name="May G.D."/>
            <person name="Brubaker C."/>
            <person name="Broadhvest J."/>
            <person name="Wilkins T.A."/>
        </authorList>
    </citation>
    <scope>NUCLEOTIDE SEQUENCE</scope>
    <source>
        <strain evidence="2">cv. AKA8401</strain>
    </source>
</reference>
<proteinExistence type="predicted"/>
<keyword evidence="2" id="KW-1185">Reference proteome</keyword>
<evidence type="ECO:0000313" key="1">
    <source>
        <dbReference type="EMBL" id="KHG14561.1"/>
    </source>
</evidence>
<organism evidence="1 2">
    <name type="scientific">Gossypium arboreum</name>
    <name type="common">Tree cotton</name>
    <name type="synonym">Gossypium nanking</name>
    <dbReference type="NCBI Taxonomy" id="29729"/>
    <lineage>
        <taxon>Eukaryota</taxon>
        <taxon>Viridiplantae</taxon>
        <taxon>Streptophyta</taxon>
        <taxon>Embryophyta</taxon>
        <taxon>Tracheophyta</taxon>
        <taxon>Spermatophyta</taxon>
        <taxon>Magnoliopsida</taxon>
        <taxon>eudicotyledons</taxon>
        <taxon>Gunneridae</taxon>
        <taxon>Pentapetalae</taxon>
        <taxon>rosids</taxon>
        <taxon>malvids</taxon>
        <taxon>Malvales</taxon>
        <taxon>Malvaceae</taxon>
        <taxon>Malvoideae</taxon>
        <taxon>Gossypium</taxon>
    </lineage>
</organism>
<gene>
    <name evidence="1" type="ORF">F383_19117</name>
</gene>
<dbReference type="EMBL" id="KN401816">
    <property type="protein sequence ID" value="KHG14561.1"/>
    <property type="molecule type" value="Genomic_DNA"/>
</dbReference>
<name>A0A0B0NTY8_GOSAR</name>
<sequence>MPYSSYQIHYTQYSFDSVIEYSDSF</sequence>
<dbReference type="Proteomes" id="UP000032142">
    <property type="component" value="Unassembled WGS sequence"/>
</dbReference>
<accession>A0A0B0NTY8</accession>
<protein>
    <submittedName>
        <fullName evidence="1">Uncharacterized protein</fullName>
    </submittedName>
</protein>